<keyword evidence="23" id="KW-1185">Reference proteome</keyword>
<dbReference type="Gene3D" id="3.50.50.60">
    <property type="entry name" value="FAD/NAD(P)-binding domain"/>
    <property type="match status" value="1"/>
</dbReference>
<evidence type="ECO:0000256" key="14">
    <source>
        <dbReference type="ARBA" id="ARBA00023002"/>
    </source>
</evidence>
<evidence type="ECO:0000313" key="22">
    <source>
        <dbReference type="EMBL" id="KKK24399.1"/>
    </source>
</evidence>
<evidence type="ECO:0000256" key="9">
    <source>
        <dbReference type="ARBA" id="ARBA00022737"/>
    </source>
</evidence>
<dbReference type="InterPro" id="IPR036188">
    <property type="entry name" value="FAD/NAD-bd_sf"/>
</dbReference>
<feature type="transmembrane region" description="Helical" evidence="18">
    <location>
        <begin position="740"/>
        <end position="763"/>
    </location>
</feature>
<evidence type="ECO:0000259" key="20">
    <source>
        <dbReference type="Pfam" id="PF01490"/>
    </source>
</evidence>
<feature type="transmembrane region" description="Helical" evidence="18">
    <location>
        <begin position="823"/>
        <end position="841"/>
    </location>
</feature>
<protein>
    <recommendedName>
        <fullName evidence="5">glycerol-3-phosphate dehydrogenase</fullName>
        <ecNumber evidence="5">1.1.5.3</ecNumber>
    </recommendedName>
</protein>
<evidence type="ECO:0000313" key="23">
    <source>
        <dbReference type="Proteomes" id="UP000034291"/>
    </source>
</evidence>
<comment type="cofactor">
    <cofactor evidence="1">
        <name>FAD</name>
        <dbReference type="ChEBI" id="CHEBI:57692"/>
    </cofactor>
</comment>
<dbReference type="InterPro" id="IPR013057">
    <property type="entry name" value="AA_transpt_TM"/>
</dbReference>
<dbReference type="EMBL" id="JZBS01001026">
    <property type="protein sequence ID" value="KKK24399.1"/>
    <property type="molecule type" value="Genomic_DNA"/>
</dbReference>
<evidence type="ECO:0000256" key="18">
    <source>
        <dbReference type="SAM" id="Phobius"/>
    </source>
</evidence>
<dbReference type="OrthoDB" id="264015at2759"/>
<evidence type="ECO:0000256" key="4">
    <source>
        <dbReference type="ARBA" id="ARBA00007330"/>
    </source>
</evidence>
<feature type="transmembrane region" description="Helical" evidence="18">
    <location>
        <begin position="934"/>
        <end position="957"/>
    </location>
</feature>
<dbReference type="GO" id="GO:0005739">
    <property type="term" value="C:mitochondrion"/>
    <property type="evidence" value="ECO:0007669"/>
    <property type="project" value="UniProtKB-SubCell"/>
</dbReference>
<evidence type="ECO:0000256" key="7">
    <source>
        <dbReference type="ARBA" id="ARBA00022692"/>
    </source>
</evidence>
<dbReference type="Pfam" id="PF01490">
    <property type="entry name" value="Aa_trans"/>
    <property type="match status" value="1"/>
</dbReference>
<dbReference type="GO" id="GO:0004368">
    <property type="term" value="F:glycerol-3-phosphate dehydrogenase (quinone) activity"/>
    <property type="evidence" value="ECO:0007669"/>
    <property type="project" value="UniProtKB-EC"/>
</dbReference>
<dbReference type="InterPro" id="IPR006076">
    <property type="entry name" value="FAD-dep_OxRdtase"/>
</dbReference>
<keyword evidence="8" id="KW-0479">Metal-binding</keyword>
<dbReference type="GO" id="GO:0046872">
    <property type="term" value="F:metal ion binding"/>
    <property type="evidence" value="ECO:0007669"/>
    <property type="project" value="UniProtKB-KW"/>
</dbReference>
<evidence type="ECO:0000256" key="8">
    <source>
        <dbReference type="ARBA" id="ARBA00022723"/>
    </source>
</evidence>
<dbReference type="Proteomes" id="UP000034291">
    <property type="component" value="Unassembled WGS sequence"/>
</dbReference>
<dbReference type="Pfam" id="PF01266">
    <property type="entry name" value="DAO"/>
    <property type="match status" value="1"/>
</dbReference>
<dbReference type="GO" id="GO:0016020">
    <property type="term" value="C:membrane"/>
    <property type="evidence" value="ECO:0007669"/>
    <property type="project" value="UniProtKB-SubCell"/>
</dbReference>
<dbReference type="GO" id="GO:0006072">
    <property type="term" value="P:glycerol-3-phosphate metabolic process"/>
    <property type="evidence" value="ECO:0007669"/>
    <property type="project" value="InterPro"/>
</dbReference>
<dbReference type="PANTHER" id="PTHR11985">
    <property type="entry name" value="GLYCEROL-3-PHOSPHATE DEHYDROGENASE"/>
    <property type="match status" value="1"/>
</dbReference>
<feature type="transmembrane region" description="Helical" evidence="18">
    <location>
        <begin position="791"/>
        <end position="811"/>
    </location>
</feature>
<dbReference type="AlphaFoldDB" id="A0A0F8UY19"/>
<dbReference type="EC" id="1.1.5.3" evidence="5"/>
<organism evidence="22 23">
    <name type="scientific">Aspergillus rambellii</name>
    <dbReference type="NCBI Taxonomy" id="308745"/>
    <lineage>
        <taxon>Eukaryota</taxon>
        <taxon>Fungi</taxon>
        <taxon>Dikarya</taxon>
        <taxon>Ascomycota</taxon>
        <taxon>Pezizomycotina</taxon>
        <taxon>Eurotiomycetes</taxon>
        <taxon>Eurotiomycetidae</taxon>
        <taxon>Eurotiales</taxon>
        <taxon>Aspergillaceae</taxon>
        <taxon>Aspergillus</taxon>
        <taxon>Aspergillus subgen. Nidulantes</taxon>
    </lineage>
</organism>
<feature type="region of interest" description="Disordered" evidence="17">
    <location>
        <begin position="681"/>
        <end position="700"/>
    </location>
</feature>
<gene>
    <name evidence="22" type="ORF">ARAM_004379</name>
</gene>
<evidence type="ECO:0000256" key="1">
    <source>
        <dbReference type="ARBA" id="ARBA00001974"/>
    </source>
</evidence>
<keyword evidence="10" id="KW-0274">FAD</keyword>
<keyword evidence="13 18" id="KW-1133">Transmembrane helix</keyword>
<feature type="compositionally biased region" description="Low complexity" evidence="17">
    <location>
        <begin position="683"/>
        <end position="695"/>
    </location>
</feature>
<evidence type="ECO:0000256" key="15">
    <source>
        <dbReference type="ARBA" id="ARBA00023128"/>
    </source>
</evidence>
<keyword evidence="14" id="KW-0560">Oxidoreductase</keyword>
<feature type="domain" description="Alpha-glycerophosphate oxidase C-terminal" evidence="21">
    <location>
        <begin position="502"/>
        <end position="629"/>
    </location>
</feature>
<evidence type="ECO:0000256" key="10">
    <source>
        <dbReference type="ARBA" id="ARBA00022827"/>
    </source>
</evidence>
<keyword evidence="16 18" id="KW-0472">Membrane</keyword>
<comment type="caution">
    <text evidence="22">The sequence shown here is derived from an EMBL/GenBank/DDBJ whole genome shotgun (WGS) entry which is preliminary data.</text>
</comment>
<keyword evidence="6" id="KW-0285">Flavoprotein</keyword>
<comment type="similarity">
    <text evidence="4">Belongs to the FAD-dependent glycerol-3-phosphate dehydrogenase family.</text>
</comment>
<feature type="domain" description="Amino acid transporter transmembrane" evidence="20">
    <location>
        <begin position="711"/>
        <end position="962"/>
    </location>
</feature>
<dbReference type="InterPro" id="IPR038299">
    <property type="entry name" value="DAO_C_sf"/>
</dbReference>
<evidence type="ECO:0000256" key="11">
    <source>
        <dbReference type="ARBA" id="ARBA00022837"/>
    </source>
</evidence>
<evidence type="ECO:0000256" key="6">
    <source>
        <dbReference type="ARBA" id="ARBA00022630"/>
    </source>
</evidence>
<keyword evidence="15" id="KW-0496">Mitochondrion</keyword>
<feature type="transmembrane region" description="Helical" evidence="18">
    <location>
        <begin position="853"/>
        <end position="872"/>
    </location>
</feature>
<keyword evidence="11" id="KW-0106">Calcium</keyword>
<sequence length="977" mass="106276">MAARNSRRILRPLLYTSAAVAAGAGVVYISYRPRNIPGLEAPAVPPPGYHEGKLVPPSFPKIKSRLEQIQDLKRSTSADNSEEYDLIVIGAGATGSGIALDAATRGLKVAVIERDDFSAGTSSKSTKLVHGGVRYLEKAVWELDYSQYALVKEALRERKYFLNTAPHLSSWLPIMVPVQKWWQVPYFWAGTKFYDFLAGSEGIESSYFLPKSKAIEAFPMLRKDNLLGAMVYYDGAHNDSRMNVSLAMTAALYGSTVVNHMEVTGLTKDASGKLNGARVKDCIPGLDGQEAEEFTIRAKGVINATGPFTDSIRKMDEPSAKEIVAPSAGVHVILPGYYSPANMGLIDPSTSDGRVIFFLPWQGNTIAGTTDQPSEISYQPQPSEKDINWILSEIRRYLAPDINVERTDVLAAWAGIRPLVRDPKVKSSQALVRNHLISVSPSGLLTCAGGKWTTYRQMAEEAVDEAVNVFGLKPREKSEVPDISGVGGRGLVADNAVLDGSCQTHQVRLIGAHGWSKTLFINLIQHYGLETEVAKHLTQSYGDRAWQVAALSSPTEDLFPVRGKRISALYPFIDGEIRYAVRHEYAQTAVDVIARRTRLAFLNAQAALEALPTVIDLMGDELNWDKTRKDVEWKETVQYLSSMGLAKNLLSVTRAEVESGKVRELYDGQRGAFTRDVGMFHNASKASPPASGSPSEDPFGDEREAAVKYKTMSWWQTGMIMIAETISLGILALPKVLATLGLVPGVAVIIGVGILTTYTGLVIGQFKCRHLHIHSMADAGEILLGKVGREVLAAAQLVFYMFIMGSHILTFSIMMNVLTEHSACTIIFSIIGLLVSFAFTLPRRLEELSHLSTISFISIVGAVFITIIGTSVTKSSTGPISFFPPKATAHDTMVAIANVVFAYAGHVAFFTLFSELKEIEDYPKAVALLQGSEIILYTVSAIVIYVFAGPGVASPALNSAGSPFRKIAYGIAIPTAL</sequence>
<comment type="subcellular location">
    <subcellularLocation>
        <location evidence="3">Membrane</location>
    </subcellularLocation>
    <subcellularLocation>
        <location evidence="2">Mitochondrion</location>
    </subcellularLocation>
</comment>
<dbReference type="PRINTS" id="PR01001">
    <property type="entry name" value="FADG3PDH"/>
</dbReference>
<evidence type="ECO:0000256" key="2">
    <source>
        <dbReference type="ARBA" id="ARBA00004173"/>
    </source>
</evidence>
<keyword evidence="7 18" id="KW-0812">Transmembrane</keyword>
<accession>A0A0F8UY19</accession>
<feature type="domain" description="FAD dependent oxidoreductase" evidence="19">
    <location>
        <begin position="85"/>
        <end position="456"/>
    </location>
</feature>
<evidence type="ECO:0000259" key="21">
    <source>
        <dbReference type="Pfam" id="PF16901"/>
    </source>
</evidence>
<proteinExistence type="inferred from homology"/>
<dbReference type="FunFam" id="1.10.8.870:FF:000001">
    <property type="entry name" value="Glycerol-3-phosphate dehydrogenase"/>
    <property type="match status" value="1"/>
</dbReference>
<name>A0A0F8UY19_9EURO</name>
<dbReference type="Gene3D" id="1.10.8.870">
    <property type="entry name" value="Alpha-glycerophosphate oxidase, cap domain"/>
    <property type="match status" value="1"/>
</dbReference>
<evidence type="ECO:0000256" key="13">
    <source>
        <dbReference type="ARBA" id="ARBA00022989"/>
    </source>
</evidence>
<dbReference type="Gene3D" id="3.30.9.10">
    <property type="entry name" value="D-Amino Acid Oxidase, subunit A, domain 2"/>
    <property type="match status" value="1"/>
</dbReference>
<evidence type="ECO:0000256" key="17">
    <source>
        <dbReference type="SAM" id="MobiDB-lite"/>
    </source>
</evidence>
<dbReference type="PROSITE" id="PS00978">
    <property type="entry name" value="FAD_G3PDH_2"/>
    <property type="match status" value="1"/>
</dbReference>
<evidence type="ECO:0000256" key="16">
    <source>
        <dbReference type="ARBA" id="ARBA00023136"/>
    </source>
</evidence>
<dbReference type="Pfam" id="PF16901">
    <property type="entry name" value="DAO_C"/>
    <property type="match status" value="1"/>
</dbReference>
<dbReference type="SUPFAM" id="SSF54373">
    <property type="entry name" value="FAD-linked reductases, C-terminal domain"/>
    <property type="match status" value="1"/>
</dbReference>
<keyword evidence="9" id="KW-0677">Repeat</keyword>
<dbReference type="SUPFAM" id="SSF51905">
    <property type="entry name" value="FAD/NAD(P)-binding domain"/>
    <property type="match status" value="1"/>
</dbReference>
<keyword evidence="12" id="KW-0809">Transit peptide</keyword>
<evidence type="ECO:0000259" key="19">
    <source>
        <dbReference type="Pfam" id="PF01266"/>
    </source>
</evidence>
<dbReference type="FunFam" id="3.30.9.10:FF:000001">
    <property type="entry name" value="Glycerol-3-phosphate dehydrogenase"/>
    <property type="match status" value="1"/>
</dbReference>
<feature type="transmembrane region" description="Helical" evidence="18">
    <location>
        <begin position="12"/>
        <end position="31"/>
    </location>
</feature>
<evidence type="ECO:0000256" key="3">
    <source>
        <dbReference type="ARBA" id="ARBA00004370"/>
    </source>
</evidence>
<reference evidence="22 23" key="1">
    <citation type="submission" date="2015-02" db="EMBL/GenBank/DDBJ databases">
        <title>Draft Genome Sequences of Two Closely-Related Aflatoxigenic Aspergillus Species Obtained from the Cote d'Ivoire.</title>
        <authorList>
            <person name="Moore G.G."/>
            <person name="Beltz S.B."/>
            <person name="Mack B.M."/>
        </authorList>
    </citation>
    <scope>NUCLEOTIDE SEQUENCE [LARGE SCALE GENOMIC DNA]</scope>
    <source>
        <strain evidence="22 23">SRRC1468</strain>
    </source>
</reference>
<dbReference type="STRING" id="308745.A0A0F8UY19"/>
<dbReference type="Gene3D" id="1.20.1740.10">
    <property type="entry name" value="Amino acid/polyamine transporter I"/>
    <property type="match status" value="1"/>
</dbReference>
<dbReference type="InterPro" id="IPR031656">
    <property type="entry name" value="DAO_C"/>
</dbReference>
<evidence type="ECO:0000256" key="12">
    <source>
        <dbReference type="ARBA" id="ARBA00022946"/>
    </source>
</evidence>
<feature type="transmembrane region" description="Helical" evidence="18">
    <location>
        <begin position="893"/>
        <end position="914"/>
    </location>
</feature>
<evidence type="ECO:0000256" key="5">
    <source>
        <dbReference type="ARBA" id="ARBA00013029"/>
    </source>
</evidence>
<dbReference type="PANTHER" id="PTHR11985:SF15">
    <property type="entry name" value="GLYCEROL-3-PHOSPHATE DEHYDROGENASE, MITOCHONDRIAL"/>
    <property type="match status" value="1"/>
</dbReference>
<dbReference type="InterPro" id="IPR000447">
    <property type="entry name" value="G3P_DH_FAD-dep"/>
</dbReference>